<protein>
    <submittedName>
        <fullName evidence="1">Uncharacterized protein</fullName>
    </submittedName>
</protein>
<accession>A0A8S0YQB7</accession>
<name>A0A8S0YQB7_ARCPL</name>
<evidence type="ECO:0000313" key="1">
    <source>
        <dbReference type="EMBL" id="CAB3221393.1"/>
    </source>
</evidence>
<dbReference type="EMBL" id="CADEBD010000045">
    <property type="protein sequence ID" value="CAB3221393.1"/>
    <property type="molecule type" value="Genomic_DNA"/>
</dbReference>
<dbReference type="Proteomes" id="UP000494256">
    <property type="component" value="Unassembled WGS sequence"/>
</dbReference>
<gene>
    <name evidence="1" type="ORF">APLA_LOCUS811</name>
</gene>
<reference evidence="1 2" key="1">
    <citation type="submission" date="2020-04" db="EMBL/GenBank/DDBJ databases">
        <authorList>
            <person name="Wallbank WR R."/>
            <person name="Pardo Diaz C."/>
            <person name="Kozak K."/>
            <person name="Martin S."/>
            <person name="Jiggins C."/>
            <person name="Moest M."/>
            <person name="Warren A I."/>
            <person name="Byers J.R.P. K."/>
            <person name="Montejo-Kovacevich G."/>
            <person name="Yen C E."/>
        </authorList>
    </citation>
    <scope>NUCLEOTIDE SEQUENCE [LARGE SCALE GENOMIC DNA]</scope>
</reference>
<proteinExistence type="predicted"/>
<dbReference type="OrthoDB" id="6776127at2759"/>
<organism evidence="1 2">
    <name type="scientific">Arctia plantaginis</name>
    <name type="common">Wood tiger moth</name>
    <name type="synonym">Phalaena plantaginis</name>
    <dbReference type="NCBI Taxonomy" id="874455"/>
    <lineage>
        <taxon>Eukaryota</taxon>
        <taxon>Metazoa</taxon>
        <taxon>Ecdysozoa</taxon>
        <taxon>Arthropoda</taxon>
        <taxon>Hexapoda</taxon>
        <taxon>Insecta</taxon>
        <taxon>Pterygota</taxon>
        <taxon>Neoptera</taxon>
        <taxon>Endopterygota</taxon>
        <taxon>Lepidoptera</taxon>
        <taxon>Glossata</taxon>
        <taxon>Ditrysia</taxon>
        <taxon>Noctuoidea</taxon>
        <taxon>Erebidae</taxon>
        <taxon>Arctiinae</taxon>
        <taxon>Arctia</taxon>
    </lineage>
</organism>
<evidence type="ECO:0000313" key="2">
    <source>
        <dbReference type="Proteomes" id="UP000494256"/>
    </source>
</evidence>
<comment type="caution">
    <text evidence="1">The sequence shown here is derived from an EMBL/GenBank/DDBJ whole genome shotgun (WGS) entry which is preliminary data.</text>
</comment>
<sequence length="314" mass="35467">MCCKVKSGYTKLLDTIKRPPGRSIVILRGRRSRRGGSIGGEVPPKVGRGCRRAAERATARPMLPGALAPLDPHKTRALTTIYAPHKFKTRKNITAQSRMLDNDVQVKSTLSPFHPLPAIGQKLERSKTKVIVFDLNKSETVALRERSVKIHDVLKPLTPLRIHGFKRKSSVETIEAKKPQQLIRENTYDVIKPVYVNAAKVIKQNTFITEKTTSSNHTKKLDEAPKLSPKTRFKKAALEVAKLSSTPETGKLLCLREKQTLNVITSEVGDKCLWKLQQLPQTPPQNLDQLSEIFQTLDMKGRHRDKMKKENSWF</sequence>
<dbReference type="AlphaFoldDB" id="A0A8S0YQB7"/>